<feature type="active site" description="Charge relay system" evidence="6">
    <location>
        <position position="259"/>
    </location>
</feature>
<evidence type="ECO:0000256" key="1">
    <source>
        <dbReference type="ARBA" id="ARBA00013201"/>
    </source>
</evidence>
<comment type="caution">
    <text evidence="7">The sequence shown here is derived from an EMBL/GenBank/DDBJ whole genome shotgun (WGS) entry which is preliminary data.</text>
</comment>
<dbReference type="GO" id="GO:0016042">
    <property type="term" value="P:lipid catabolic process"/>
    <property type="evidence" value="ECO:0007669"/>
    <property type="project" value="UniProtKB-KW"/>
</dbReference>
<evidence type="ECO:0000256" key="6">
    <source>
        <dbReference type="PIRSR" id="PIRSR018169-1"/>
    </source>
</evidence>
<reference evidence="7" key="1">
    <citation type="journal article" date="2024" name="Gigascience">
        <title>Chromosome-level genome of the poultry shaft louse Menopon gallinae provides insight into the host-switching and adaptive evolution of parasitic lice.</title>
        <authorList>
            <person name="Xu Y."/>
            <person name="Ma L."/>
            <person name="Liu S."/>
            <person name="Liang Y."/>
            <person name="Liu Q."/>
            <person name="He Z."/>
            <person name="Tian L."/>
            <person name="Duan Y."/>
            <person name="Cai W."/>
            <person name="Li H."/>
            <person name="Song F."/>
        </authorList>
    </citation>
    <scope>NUCLEOTIDE SEQUENCE</scope>
    <source>
        <strain evidence="7">Cailab_2023a</strain>
    </source>
</reference>
<keyword evidence="2 5" id="KW-0378">Hydrolase</keyword>
<dbReference type="InterPro" id="IPR016715">
    <property type="entry name" value="PAF_acetylhydro_eukaryote"/>
</dbReference>
<evidence type="ECO:0000256" key="2">
    <source>
        <dbReference type="ARBA" id="ARBA00022801"/>
    </source>
</evidence>
<feature type="active site" description="Charge relay system" evidence="6">
    <location>
        <position position="315"/>
    </location>
</feature>
<sequence length="396" mass="45908">MARKKVPKHLPYSTGPYVPGCVDVMVGYTKEGLFTRIYYPTSETDLEENSSRWISWLPHQMYIIGFAYILRLWNFLIKLLMKYVAGDIKIPVIEKGDVNRNIGKLKAVVFSHGLGGTRFLYTNICCELASYGFVVIALEHRDGSASMTYYYDSEQKKLKNDPTWFKVQRVHVGGPEHFPKRKSQVEKRSSECKRALDILENLNNGVDIGNILDDDFDFKQFKDNIDFSKTIMMGHSFGGATALLTLGTDYRFKVGVILDPWMFSIKSHKDLPNSIEQPLIFINTQTFHIVANLKELEKYTSQPNREMYTIRQTTHENQSDTVHVIGYWLNIFMKKINKELGSRINNSLILRFLEKHVEIRERTSADEYLKSYKSYIVEDIAIEGVYNKPKPIPRIW</sequence>
<evidence type="ECO:0000256" key="3">
    <source>
        <dbReference type="ARBA" id="ARBA00022963"/>
    </source>
</evidence>
<dbReference type="Gene3D" id="3.40.50.1820">
    <property type="entry name" value="alpha/beta hydrolase"/>
    <property type="match status" value="1"/>
</dbReference>
<gene>
    <name evidence="7" type="ORF">PYX00_003477</name>
</gene>
<dbReference type="PANTHER" id="PTHR10272">
    <property type="entry name" value="PLATELET-ACTIVATING FACTOR ACETYLHYDROLASE"/>
    <property type="match status" value="1"/>
</dbReference>
<evidence type="ECO:0000256" key="5">
    <source>
        <dbReference type="PIRNR" id="PIRNR018169"/>
    </source>
</evidence>
<dbReference type="EMBL" id="JARGDH010000002">
    <property type="protein sequence ID" value="KAL0275689.1"/>
    <property type="molecule type" value="Genomic_DNA"/>
</dbReference>
<dbReference type="Pfam" id="PF03403">
    <property type="entry name" value="PAF-AH_p_II"/>
    <property type="match status" value="1"/>
</dbReference>
<dbReference type="InterPro" id="IPR029058">
    <property type="entry name" value="AB_hydrolase_fold"/>
</dbReference>
<name>A0AAW2I0K3_9NEOP</name>
<evidence type="ECO:0000256" key="4">
    <source>
        <dbReference type="ARBA" id="ARBA00023098"/>
    </source>
</evidence>
<organism evidence="7">
    <name type="scientific">Menopon gallinae</name>
    <name type="common">poultry shaft louse</name>
    <dbReference type="NCBI Taxonomy" id="328185"/>
    <lineage>
        <taxon>Eukaryota</taxon>
        <taxon>Metazoa</taxon>
        <taxon>Ecdysozoa</taxon>
        <taxon>Arthropoda</taxon>
        <taxon>Hexapoda</taxon>
        <taxon>Insecta</taxon>
        <taxon>Pterygota</taxon>
        <taxon>Neoptera</taxon>
        <taxon>Paraneoptera</taxon>
        <taxon>Psocodea</taxon>
        <taxon>Troctomorpha</taxon>
        <taxon>Phthiraptera</taxon>
        <taxon>Amblycera</taxon>
        <taxon>Menoponidae</taxon>
        <taxon>Menopon</taxon>
    </lineage>
</organism>
<dbReference type="AlphaFoldDB" id="A0AAW2I0K3"/>
<protein>
    <recommendedName>
        <fullName evidence="1 5">1-alkyl-2-acetylglycerophosphocholine esterase</fullName>
        <ecNumber evidence="1 5">3.1.1.47</ecNumber>
    </recommendedName>
</protein>
<comment type="catalytic activity">
    <reaction evidence="5">
        <text>a 1-O-alkyl-2-acetyl-sn-glycero-3-phosphocholine + H2O = a 1-O-alkyl-sn-glycero-3-phosphocholine + acetate + H(+)</text>
        <dbReference type="Rhea" id="RHEA:17777"/>
        <dbReference type="ChEBI" id="CHEBI:15377"/>
        <dbReference type="ChEBI" id="CHEBI:15378"/>
        <dbReference type="ChEBI" id="CHEBI:30089"/>
        <dbReference type="ChEBI" id="CHEBI:30909"/>
        <dbReference type="ChEBI" id="CHEBI:36707"/>
        <dbReference type="EC" id="3.1.1.47"/>
    </reaction>
</comment>
<dbReference type="SUPFAM" id="SSF53474">
    <property type="entry name" value="alpha/beta-Hydrolases"/>
    <property type="match status" value="1"/>
</dbReference>
<keyword evidence="4 5" id="KW-0443">Lipid metabolism</keyword>
<proteinExistence type="predicted"/>
<keyword evidence="3 5" id="KW-0442">Lipid degradation</keyword>
<dbReference type="GO" id="GO:0003847">
    <property type="term" value="F:1-alkyl-2-acetylglycerophosphocholine esterase activity"/>
    <property type="evidence" value="ECO:0007669"/>
    <property type="project" value="UniProtKB-UniRule"/>
</dbReference>
<feature type="active site" description="Nucleophile" evidence="6">
    <location>
        <position position="236"/>
    </location>
</feature>
<evidence type="ECO:0000313" key="7">
    <source>
        <dbReference type="EMBL" id="KAL0275689.1"/>
    </source>
</evidence>
<dbReference type="EC" id="3.1.1.47" evidence="1 5"/>
<dbReference type="PIRSF" id="PIRSF018169">
    <property type="entry name" value="PAF_acetylhydrolase"/>
    <property type="match status" value="1"/>
</dbReference>
<accession>A0AAW2I0K3</accession>
<dbReference type="PANTHER" id="PTHR10272:SF0">
    <property type="entry name" value="PLATELET-ACTIVATING FACTOR ACETYLHYDROLASE"/>
    <property type="match status" value="1"/>
</dbReference>